<evidence type="ECO:0000256" key="5">
    <source>
        <dbReference type="ARBA" id="ARBA00023244"/>
    </source>
</evidence>
<organism evidence="8">
    <name type="scientific">freshwater metagenome</name>
    <dbReference type="NCBI Taxonomy" id="449393"/>
    <lineage>
        <taxon>unclassified sequences</taxon>
        <taxon>metagenomes</taxon>
        <taxon>ecological metagenomes</taxon>
    </lineage>
</organism>
<keyword evidence="2" id="KW-0489">Methyltransferase</keyword>
<dbReference type="InterPro" id="IPR035996">
    <property type="entry name" value="4pyrrol_Methylase_sf"/>
</dbReference>
<dbReference type="FunFam" id="3.40.1010.10:FF:000001">
    <property type="entry name" value="Siroheme synthase"/>
    <property type="match status" value="1"/>
</dbReference>
<dbReference type="Pfam" id="PF00590">
    <property type="entry name" value="TP_methylase"/>
    <property type="match status" value="1"/>
</dbReference>
<evidence type="ECO:0000256" key="1">
    <source>
        <dbReference type="ARBA" id="ARBA00012162"/>
    </source>
</evidence>
<dbReference type="AlphaFoldDB" id="A0A6J7UNL6"/>
<evidence type="ECO:0000256" key="3">
    <source>
        <dbReference type="ARBA" id="ARBA00022679"/>
    </source>
</evidence>
<gene>
    <name evidence="7" type="ORF">UFOPK4098_01065</name>
    <name evidence="8" type="ORF">UFOPK4347_01506</name>
</gene>
<dbReference type="Gene3D" id="3.30.950.10">
    <property type="entry name" value="Methyltransferase, Cobalt-precorrin-4 Transmethylase, Domain 2"/>
    <property type="match status" value="1"/>
</dbReference>
<evidence type="ECO:0000256" key="2">
    <source>
        <dbReference type="ARBA" id="ARBA00022603"/>
    </source>
</evidence>
<dbReference type="EMBL" id="CAFBQU010000060">
    <property type="protein sequence ID" value="CAB5067551.1"/>
    <property type="molecule type" value="Genomic_DNA"/>
</dbReference>
<keyword evidence="4" id="KW-0949">S-adenosyl-L-methionine</keyword>
<dbReference type="InterPro" id="IPR050161">
    <property type="entry name" value="Siro_Cobalamin_biosynth"/>
</dbReference>
<dbReference type="CDD" id="cd11642">
    <property type="entry name" value="SUMT"/>
    <property type="match status" value="1"/>
</dbReference>
<dbReference type="InterPro" id="IPR003043">
    <property type="entry name" value="Uropor_MeTrfase_CS"/>
</dbReference>
<dbReference type="PROSITE" id="PS00840">
    <property type="entry name" value="SUMT_2"/>
    <property type="match status" value="1"/>
</dbReference>
<dbReference type="PROSITE" id="PS00839">
    <property type="entry name" value="SUMT_1"/>
    <property type="match status" value="1"/>
</dbReference>
<keyword evidence="5" id="KW-0627">Porphyrin biosynthesis</keyword>
<dbReference type="InterPro" id="IPR006366">
    <property type="entry name" value="CobA/CysG_C"/>
</dbReference>
<keyword evidence="3" id="KW-0808">Transferase</keyword>
<dbReference type="InterPro" id="IPR000878">
    <property type="entry name" value="4pyrrol_Mease"/>
</dbReference>
<dbReference type="GO" id="GO:0019354">
    <property type="term" value="P:siroheme biosynthetic process"/>
    <property type="evidence" value="ECO:0007669"/>
    <property type="project" value="InterPro"/>
</dbReference>
<dbReference type="FunFam" id="3.30.950.10:FF:000001">
    <property type="entry name" value="Siroheme synthase"/>
    <property type="match status" value="1"/>
</dbReference>
<reference evidence="8" key="1">
    <citation type="submission" date="2020-05" db="EMBL/GenBank/DDBJ databases">
        <authorList>
            <person name="Chiriac C."/>
            <person name="Salcher M."/>
            <person name="Ghai R."/>
            <person name="Kavagutti S V."/>
        </authorList>
    </citation>
    <scope>NUCLEOTIDE SEQUENCE</scope>
</reference>
<dbReference type="InterPro" id="IPR014776">
    <property type="entry name" value="4pyrrole_Mease_sub2"/>
</dbReference>
<dbReference type="NCBIfam" id="TIGR01469">
    <property type="entry name" value="cobA_cysG_Cterm"/>
    <property type="match status" value="1"/>
</dbReference>
<dbReference type="Gene3D" id="3.40.1010.10">
    <property type="entry name" value="Cobalt-precorrin-4 Transmethylase, Domain 1"/>
    <property type="match status" value="1"/>
</dbReference>
<evidence type="ECO:0000313" key="7">
    <source>
        <dbReference type="EMBL" id="CAB5024738.1"/>
    </source>
</evidence>
<feature type="domain" description="Tetrapyrrole methylase" evidence="6">
    <location>
        <begin position="2"/>
        <end position="212"/>
    </location>
</feature>
<name>A0A6J7UNL6_9ZZZZ</name>
<evidence type="ECO:0000256" key="4">
    <source>
        <dbReference type="ARBA" id="ARBA00022691"/>
    </source>
</evidence>
<evidence type="ECO:0000313" key="8">
    <source>
        <dbReference type="EMBL" id="CAB5067551.1"/>
    </source>
</evidence>
<dbReference type="GO" id="GO:0032259">
    <property type="term" value="P:methylation"/>
    <property type="evidence" value="ECO:0007669"/>
    <property type="project" value="UniProtKB-KW"/>
</dbReference>
<dbReference type="GO" id="GO:0004851">
    <property type="term" value="F:uroporphyrin-III C-methyltransferase activity"/>
    <property type="evidence" value="ECO:0007669"/>
    <property type="project" value="UniProtKB-EC"/>
</dbReference>
<dbReference type="SUPFAM" id="SSF53790">
    <property type="entry name" value="Tetrapyrrole methylase"/>
    <property type="match status" value="1"/>
</dbReference>
<protein>
    <recommendedName>
        <fullName evidence="1">uroporphyrinogen-III C-methyltransferase</fullName>
        <ecNumber evidence="1">2.1.1.107</ecNumber>
    </recommendedName>
</protein>
<sequence>MTVYLVGAGPGDPDLITVKAARLIAQADVIVHDRLADDSIIQLAAPGVDLIDVGKKPGNPTPQETINALLVHLGAQGLCVVRLKGGDPFVFGRGGEEAEALISAGIPFEVVPGITSAVGVPAYAGIPVTHRGLSASFTVVTGHREKGGSSGVNWEALAAVGGTIVVLMGVAERGIIAERLIAGGLSHNTPVAATRWGTRATQETVRTTLGELGNTPLQAPCTIVIGAVAALNFSWRTETHAPELI</sequence>
<dbReference type="EC" id="2.1.1.107" evidence="1"/>
<dbReference type="NCBIfam" id="NF004790">
    <property type="entry name" value="PRK06136.1"/>
    <property type="match status" value="1"/>
</dbReference>
<dbReference type="PANTHER" id="PTHR45790">
    <property type="entry name" value="SIROHEME SYNTHASE-RELATED"/>
    <property type="match status" value="1"/>
</dbReference>
<evidence type="ECO:0000259" key="6">
    <source>
        <dbReference type="Pfam" id="PF00590"/>
    </source>
</evidence>
<dbReference type="EMBL" id="CAFBPN010000059">
    <property type="protein sequence ID" value="CAB5024738.1"/>
    <property type="molecule type" value="Genomic_DNA"/>
</dbReference>
<dbReference type="PANTHER" id="PTHR45790:SF3">
    <property type="entry name" value="S-ADENOSYL-L-METHIONINE-DEPENDENT UROPORPHYRINOGEN III METHYLTRANSFERASE, CHLOROPLASTIC"/>
    <property type="match status" value="1"/>
</dbReference>
<accession>A0A6J7UNL6</accession>
<dbReference type="InterPro" id="IPR014777">
    <property type="entry name" value="4pyrrole_Mease_sub1"/>
</dbReference>
<proteinExistence type="predicted"/>